<keyword evidence="1" id="KW-0472">Membrane</keyword>
<keyword evidence="1" id="KW-0812">Transmembrane</keyword>
<accession>A0A0V0R5M9</accession>
<protein>
    <recommendedName>
        <fullName evidence="4">Transmembrane protein</fullName>
    </recommendedName>
</protein>
<comment type="caution">
    <text evidence="2">The sequence shown here is derived from an EMBL/GenBank/DDBJ whole genome shotgun (WGS) entry which is preliminary data.</text>
</comment>
<feature type="transmembrane region" description="Helical" evidence="1">
    <location>
        <begin position="31"/>
        <end position="52"/>
    </location>
</feature>
<evidence type="ECO:0008006" key="4">
    <source>
        <dbReference type="Google" id="ProtNLM"/>
    </source>
</evidence>
<feature type="transmembrane region" description="Helical" evidence="1">
    <location>
        <begin position="196"/>
        <end position="225"/>
    </location>
</feature>
<keyword evidence="3" id="KW-1185">Reference proteome</keyword>
<dbReference type="AlphaFoldDB" id="A0A0V0R5M9"/>
<organism evidence="2 3">
    <name type="scientific">Pseudocohnilembus persalinus</name>
    <name type="common">Ciliate</name>
    <dbReference type="NCBI Taxonomy" id="266149"/>
    <lineage>
        <taxon>Eukaryota</taxon>
        <taxon>Sar</taxon>
        <taxon>Alveolata</taxon>
        <taxon>Ciliophora</taxon>
        <taxon>Intramacronucleata</taxon>
        <taxon>Oligohymenophorea</taxon>
        <taxon>Scuticociliatia</taxon>
        <taxon>Philasterida</taxon>
        <taxon>Pseudocohnilembidae</taxon>
        <taxon>Pseudocohnilembus</taxon>
    </lineage>
</organism>
<keyword evidence="1" id="KW-1133">Transmembrane helix</keyword>
<dbReference type="Proteomes" id="UP000054937">
    <property type="component" value="Unassembled WGS sequence"/>
</dbReference>
<evidence type="ECO:0000256" key="1">
    <source>
        <dbReference type="SAM" id="Phobius"/>
    </source>
</evidence>
<feature type="transmembrane region" description="Helical" evidence="1">
    <location>
        <begin position="83"/>
        <end position="106"/>
    </location>
</feature>
<name>A0A0V0R5M9_PSEPJ</name>
<gene>
    <name evidence="2" type="ORF">PPERSA_09318</name>
</gene>
<evidence type="ECO:0000313" key="3">
    <source>
        <dbReference type="Proteomes" id="UP000054937"/>
    </source>
</evidence>
<evidence type="ECO:0000313" key="2">
    <source>
        <dbReference type="EMBL" id="KRX09648.1"/>
    </source>
</evidence>
<feature type="transmembrane region" description="Helical" evidence="1">
    <location>
        <begin position="153"/>
        <end position="176"/>
    </location>
</feature>
<proteinExistence type="predicted"/>
<dbReference type="EMBL" id="LDAU01000045">
    <property type="protein sequence ID" value="KRX09648.1"/>
    <property type="molecule type" value="Genomic_DNA"/>
</dbReference>
<reference evidence="2 3" key="1">
    <citation type="journal article" date="2015" name="Sci. Rep.">
        <title>Genome of the facultative scuticociliatosis pathogen Pseudocohnilembus persalinus provides insight into its virulence through horizontal gene transfer.</title>
        <authorList>
            <person name="Xiong J."/>
            <person name="Wang G."/>
            <person name="Cheng J."/>
            <person name="Tian M."/>
            <person name="Pan X."/>
            <person name="Warren A."/>
            <person name="Jiang C."/>
            <person name="Yuan D."/>
            <person name="Miao W."/>
        </authorList>
    </citation>
    <scope>NUCLEOTIDE SEQUENCE [LARGE SCALE GENOMIC DNA]</scope>
    <source>
        <strain evidence="2">36N120E</strain>
    </source>
</reference>
<dbReference type="InParanoid" id="A0A0V0R5M9"/>
<sequence length="324" mass="37892">MVEISIDLPQLEALKKIFLDKIRSFAKDHNFKGLVGFLTVFIIIPSLTWFLMFNSYLDGDDFDKKSYQTNECQDLKYWGYLSWLMYFIALISALVLIFWAYLIMVWNRNDEIEDLMRNTNQQQYNINNNSYKKKADQLFKQAKSSAFFQKTEWIFGYAVAYYPALYYTIVLVLFLGLAWNLGDVKLNKCQPLRSFILVYIVLHWIFFGGIILTLCCGLVGAGTYLNSYGLDGIMPQSLEDQEKQFDPVNNQNHFSRLSSAFYDKIDEQNNLNIDCEQEDLLVVDEDEENNQNNKLNCENSNLIDLNQQVQEKKSVRDQIDPDQL</sequence>